<dbReference type="Pfam" id="PF24460">
    <property type="entry name" value="DUF7575"/>
    <property type="match status" value="1"/>
</dbReference>
<dbReference type="EMBL" id="RKLQ01000001">
    <property type="protein sequence ID" value="MBX0302375.1"/>
    <property type="molecule type" value="Genomic_DNA"/>
</dbReference>
<accession>A0A8J7YAH5</accession>
<dbReference type="AlphaFoldDB" id="A0A8J7YAH5"/>
<gene>
    <name evidence="4" type="ORF">EGD98_01685</name>
</gene>
<feature type="domain" description="DUF6677" evidence="2">
    <location>
        <begin position="11"/>
        <end position="44"/>
    </location>
</feature>
<evidence type="ECO:0000313" key="4">
    <source>
        <dbReference type="EMBL" id="MBX0302375.1"/>
    </source>
</evidence>
<sequence length="139" mass="15437">MTDTGRKRPWLAALLAFIYPGLGHLYLREWLRALLWFGLVFSTTTLLINDSMVAPLSDGVSLEALLTVSRSIPIEASVVLFVITAFSMADAFYMATRGNAEAEVVEGAKCPHCGKELEDDLDFCHWCTTKLDRPAEPEQ</sequence>
<dbReference type="Pfam" id="PF20382">
    <property type="entry name" value="DUF6677"/>
    <property type="match status" value="1"/>
</dbReference>
<keyword evidence="1" id="KW-0812">Transmembrane</keyword>
<evidence type="ECO:0000256" key="1">
    <source>
        <dbReference type="SAM" id="Phobius"/>
    </source>
</evidence>
<evidence type="ECO:0000259" key="2">
    <source>
        <dbReference type="Pfam" id="PF20382"/>
    </source>
</evidence>
<protein>
    <submittedName>
        <fullName evidence="4">Zinc ribbon domain-containing protein</fullName>
    </submittedName>
</protein>
<keyword evidence="1" id="KW-1133">Transmembrane helix</keyword>
<dbReference type="InterPro" id="IPR055997">
    <property type="entry name" value="DUF7575"/>
</dbReference>
<dbReference type="RefSeq" id="WP_220586614.1">
    <property type="nucleotide sequence ID" value="NZ_RKLQ01000001.1"/>
</dbReference>
<keyword evidence="5" id="KW-1185">Reference proteome</keyword>
<organism evidence="4 5">
    <name type="scientific">Haloarcula salinisoli</name>
    <dbReference type="NCBI Taxonomy" id="2487746"/>
    <lineage>
        <taxon>Archaea</taxon>
        <taxon>Methanobacteriati</taxon>
        <taxon>Methanobacteriota</taxon>
        <taxon>Stenosarchaea group</taxon>
        <taxon>Halobacteria</taxon>
        <taxon>Halobacteriales</taxon>
        <taxon>Haloarculaceae</taxon>
        <taxon>Haloarcula</taxon>
    </lineage>
</organism>
<feature type="domain" description="DUF7575" evidence="3">
    <location>
        <begin position="106"/>
        <end position="132"/>
    </location>
</feature>
<keyword evidence="1" id="KW-0472">Membrane</keyword>
<feature type="transmembrane region" description="Helical" evidence="1">
    <location>
        <begin position="33"/>
        <end position="53"/>
    </location>
</feature>
<dbReference type="Proteomes" id="UP000783863">
    <property type="component" value="Unassembled WGS sequence"/>
</dbReference>
<comment type="caution">
    <text evidence="4">The sequence shown here is derived from an EMBL/GenBank/DDBJ whole genome shotgun (WGS) entry which is preliminary data.</text>
</comment>
<feature type="transmembrane region" description="Helical" evidence="1">
    <location>
        <begin position="74"/>
        <end position="95"/>
    </location>
</feature>
<proteinExistence type="predicted"/>
<evidence type="ECO:0000259" key="3">
    <source>
        <dbReference type="Pfam" id="PF24460"/>
    </source>
</evidence>
<reference evidence="4" key="1">
    <citation type="submission" date="2021-06" db="EMBL/GenBank/DDBJ databases">
        <title>Halomicroarcula sp. F24A a new haloarchaeum isolated from saline soil.</title>
        <authorList>
            <person name="Duran-Viseras A."/>
            <person name="Sanchez-Porro C."/>
            <person name="Ventosa A."/>
        </authorList>
    </citation>
    <scope>NUCLEOTIDE SEQUENCE</scope>
    <source>
        <strain evidence="4">F24A</strain>
    </source>
</reference>
<name>A0A8J7YAH5_9EURY</name>
<evidence type="ECO:0000313" key="5">
    <source>
        <dbReference type="Proteomes" id="UP000783863"/>
    </source>
</evidence>
<dbReference type="InterPro" id="IPR046499">
    <property type="entry name" value="DUF6677"/>
</dbReference>